<dbReference type="InterPro" id="IPR041118">
    <property type="entry name" value="Rx_N"/>
</dbReference>
<dbReference type="PANTHER" id="PTHR23155">
    <property type="entry name" value="DISEASE RESISTANCE PROTEIN RP"/>
    <property type="match status" value="1"/>
</dbReference>
<feature type="domain" description="Disease resistance protein winged helix" evidence="9">
    <location>
        <begin position="351"/>
        <end position="415"/>
    </location>
</feature>
<feature type="domain" description="Reverse transcriptase zinc-binding" evidence="7">
    <location>
        <begin position="871"/>
        <end position="945"/>
    </location>
</feature>
<dbReference type="SUPFAM" id="SSF52058">
    <property type="entry name" value="L domain-like"/>
    <property type="match status" value="1"/>
</dbReference>
<feature type="domain" description="Disease resistance N-terminal" evidence="8">
    <location>
        <begin position="11"/>
        <end position="94"/>
    </location>
</feature>
<dbReference type="InterPro" id="IPR032675">
    <property type="entry name" value="LRR_dom_sf"/>
</dbReference>
<name>A0ABR2A759_9ROSI</name>
<evidence type="ECO:0000259" key="10">
    <source>
        <dbReference type="Pfam" id="PF23598"/>
    </source>
</evidence>
<dbReference type="InterPro" id="IPR027417">
    <property type="entry name" value="P-loop_NTPase"/>
</dbReference>
<evidence type="ECO:0000256" key="1">
    <source>
        <dbReference type="ARBA" id="ARBA00022737"/>
    </source>
</evidence>
<evidence type="ECO:0000313" key="12">
    <source>
        <dbReference type="Proteomes" id="UP001396334"/>
    </source>
</evidence>
<dbReference type="Pfam" id="PF00931">
    <property type="entry name" value="NB-ARC"/>
    <property type="match status" value="1"/>
</dbReference>
<evidence type="ECO:0000259" key="5">
    <source>
        <dbReference type="Pfam" id="PF00931"/>
    </source>
</evidence>
<evidence type="ECO:0000313" key="11">
    <source>
        <dbReference type="EMBL" id="KAK8488859.1"/>
    </source>
</evidence>
<evidence type="ECO:0000259" key="9">
    <source>
        <dbReference type="Pfam" id="PF23559"/>
    </source>
</evidence>
<proteinExistence type="predicted"/>
<dbReference type="InterPro" id="IPR044730">
    <property type="entry name" value="RNase_H-like_dom_plant"/>
</dbReference>
<evidence type="ECO:0000259" key="7">
    <source>
        <dbReference type="Pfam" id="PF13966"/>
    </source>
</evidence>
<dbReference type="InterPro" id="IPR002156">
    <property type="entry name" value="RNaseH_domain"/>
</dbReference>
<dbReference type="CDD" id="cd14798">
    <property type="entry name" value="RX-CC_like"/>
    <property type="match status" value="1"/>
</dbReference>
<evidence type="ECO:0000256" key="4">
    <source>
        <dbReference type="SAM" id="MobiDB-lite"/>
    </source>
</evidence>
<feature type="domain" description="Disease resistance R13L4/SHOC-2-like LRR" evidence="10">
    <location>
        <begin position="462"/>
        <end position="581"/>
    </location>
</feature>
<dbReference type="InterPro" id="IPR036397">
    <property type="entry name" value="RNaseH_sf"/>
</dbReference>
<evidence type="ECO:0000256" key="2">
    <source>
        <dbReference type="ARBA" id="ARBA00022741"/>
    </source>
</evidence>
<evidence type="ECO:0000259" key="8">
    <source>
        <dbReference type="Pfam" id="PF18052"/>
    </source>
</evidence>
<dbReference type="InterPro" id="IPR058922">
    <property type="entry name" value="WHD_DRP"/>
</dbReference>
<dbReference type="Gene3D" id="1.10.8.430">
    <property type="entry name" value="Helical domain of apoptotic protease-activating factors"/>
    <property type="match status" value="1"/>
</dbReference>
<dbReference type="InterPro" id="IPR042197">
    <property type="entry name" value="Apaf_helical"/>
</dbReference>
<keyword evidence="12" id="KW-1185">Reference proteome</keyword>
<keyword evidence="2" id="KW-0547">Nucleotide-binding</keyword>
<keyword evidence="1" id="KW-0677">Repeat</keyword>
<feature type="compositionally biased region" description="Basic and acidic residues" evidence="4">
    <location>
        <begin position="611"/>
        <end position="622"/>
    </location>
</feature>
<dbReference type="Pfam" id="PF18052">
    <property type="entry name" value="Rx_N"/>
    <property type="match status" value="1"/>
</dbReference>
<dbReference type="InterPro" id="IPR038005">
    <property type="entry name" value="RX-like_CC"/>
</dbReference>
<dbReference type="InterPro" id="IPR044974">
    <property type="entry name" value="Disease_R_plants"/>
</dbReference>
<dbReference type="InterPro" id="IPR026960">
    <property type="entry name" value="RVT-Znf"/>
</dbReference>
<organism evidence="11 12">
    <name type="scientific">Hibiscus sabdariffa</name>
    <name type="common">roselle</name>
    <dbReference type="NCBI Taxonomy" id="183260"/>
    <lineage>
        <taxon>Eukaryota</taxon>
        <taxon>Viridiplantae</taxon>
        <taxon>Streptophyta</taxon>
        <taxon>Embryophyta</taxon>
        <taxon>Tracheophyta</taxon>
        <taxon>Spermatophyta</taxon>
        <taxon>Magnoliopsida</taxon>
        <taxon>eudicotyledons</taxon>
        <taxon>Gunneridae</taxon>
        <taxon>Pentapetalae</taxon>
        <taxon>rosids</taxon>
        <taxon>malvids</taxon>
        <taxon>Malvales</taxon>
        <taxon>Malvaceae</taxon>
        <taxon>Malvoideae</taxon>
        <taxon>Hibiscus</taxon>
    </lineage>
</organism>
<reference evidence="11 12" key="1">
    <citation type="journal article" date="2024" name="G3 (Bethesda)">
        <title>Genome assembly of Hibiscus sabdariffa L. provides insights into metabolisms of medicinal natural products.</title>
        <authorList>
            <person name="Kim T."/>
        </authorList>
    </citation>
    <scope>NUCLEOTIDE SEQUENCE [LARGE SCALE GENOMIC DNA]</scope>
    <source>
        <strain evidence="11">TK-2024</strain>
        <tissue evidence="11">Old leaves</tissue>
    </source>
</reference>
<sequence>MELSSSLDLITGKAISVLENEASLLTEIGAEIDEVKLELKAIRAFLEDADRRSGAVPLSETDKQWVANVRDIAYEVEDVVDEFMYHFNKQQPWRGKPYRFFLKLIHFPKDLLVKHQVAVKLQGINKRIKSIADRSQRYRVSSSDSRKSDKQIRGEYYRNNWVKNLSISSLFFKDDDLVGIDKAQNELLGWLMYQELQRTVISVVGMGELFKSITKELNNGAKAKIKLVDSMEYQDLVEALLNFLQPRRYLIVIDDVWSTNLWQDISIALPANMKGTGSCSLHKAFISNTGQCPPYLESSATKLVEKCQGLPLAIVALGGLMASKNSIADWSEVYNNLNRELSENDAYFERLKRNRLIRLWMAEGYVEQMKETIPEVFAERYLTELICRGLLQVVSRNGSGRPKAFKMHDILREFAVPISKSIKFVVKSDGMEELEDNGNRRWSIEAKGKEMKGASGTALPRVRSLFVFAVDETSKSSFNRLPSGFKLMRVLDLEDTPINELPDESVNLFNLRYLNLSRTQVKGLPRSIGKLYNLQSLVMKWTQIKELPAGILKLKNLQYLQHLFAYEGERLDFLEGFQKLKRIEFSEPHDLEEVSKDNKECEAIASDPSEEIDRSTSKDKSPWKMGIHQSTSEELRLSQIEVDELAQELRRSTRCRQPNPSAFKLVLDIWLAMPPQCLWSALPPGFIWSVLPPNCLRSSAIGVLGPSDFQHIYWFWFLDLDKYYLPIAITIISVLGCSAGDRFLEYVDMKYLGLPLGARRNLVASWEPVIKKLSSKLANWKSSLLSFGGRLTLVKAVLSALPMYYMLLFLFRRNLTLQVGDGKSFSFWGETWACNGPLQSSGLDKDWIKWLGSSDGLYSPKSLKSLVVPTSNSSVNWDKIAWIGLAPPKAEAFIWLLLHGRVPVKIDLAERGVLLLSDTSCPFCSVASETVEHIFFSCNFSWGIWTVIGKLWRLSLALHQNPMEFLLQWPHLCSKLESDLMWSLMPFAIACQSIGIALIFGPHFFGSIKCLSEGLFDTKNCSIGCLVPPFIGFLKFNVDGACDKSGNCGVGVLRNHEGVILLEFSRNIGTGSSLSTEILAVKYALDHFINLEWGPKSRLIIESDSKVVVDCILCPSSSHLTFARLVQGLNHFFANGRWIIRHINQAQNILAGNLAKKVSADLGINIGEV</sequence>
<dbReference type="Pfam" id="PF23598">
    <property type="entry name" value="LRR_14"/>
    <property type="match status" value="1"/>
</dbReference>
<dbReference type="Gene3D" id="3.80.10.10">
    <property type="entry name" value="Ribonuclease Inhibitor"/>
    <property type="match status" value="1"/>
</dbReference>
<feature type="domain" description="NB-ARC" evidence="5">
    <location>
        <begin position="206"/>
        <end position="275"/>
    </location>
</feature>
<evidence type="ECO:0000256" key="3">
    <source>
        <dbReference type="ARBA" id="ARBA00022821"/>
    </source>
</evidence>
<dbReference type="Pfam" id="PF13456">
    <property type="entry name" value="RVT_3"/>
    <property type="match status" value="1"/>
</dbReference>
<gene>
    <name evidence="11" type="ORF">V6N11_071059</name>
</gene>
<dbReference type="CDD" id="cd06222">
    <property type="entry name" value="RNase_H_like"/>
    <property type="match status" value="1"/>
</dbReference>
<keyword evidence="3" id="KW-0611">Plant defense</keyword>
<evidence type="ECO:0000259" key="6">
    <source>
        <dbReference type="Pfam" id="PF13456"/>
    </source>
</evidence>
<dbReference type="EMBL" id="JBBPBN010000335">
    <property type="protein sequence ID" value="KAK8488859.1"/>
    <property type="molecule type" value="Genomic_DNA"/>
</dbReference>
<protein>
    <submittedName>
        <fullName evidence="11">Uncharacterized protein</fullName>
    </submittedName>
</protein>
<dbReference type="InterPro" id="IPR055414">
    <property type="entry name" value="LRR_R13L4/SHOC2-like"/>
</dbReference>
<feature type="domain" description="RNase H type-1" evidence="6">
    <location>
        <begin position="1037"/>
        <end position="1157"/>
    </location>
</feature>
<dbReference type="PANTHER" id="PTHR23155:SF1205">
    <property type="entry name" value="DISEASE RESISTANCE PROTEIN RPM1"/>
    <property type="match status" value="1"/>
</dbReference>
<dbReference type="Gene3D" id="3.30.420.10">
    <property type="entry name" value="Ribonuclease H-like superfamily/Ribonuclease H"/>
    <property type="match status" value="1"/>
</dbReference>
<comment type="caution">
    <text evidence="11">The sequence shown here is derived from an EMBL/GenBank/DDBJ whole genome shotgun (WGS) entry which is preliminary data.</text>
</comment>
<dbReference type="Pfam" id="PF23559">
    <property type="entry name" value="WHD_DRP"/>
    <property type="match status" value="1"/>
</dbReference>
<accession>A0ABR2A759</accession>
<dbReference type="InterPro" id="IPR012337">
    <property type="entry name" value="RNaseH-like_sf"/>
</dbReference>
<dbReference type="Proteomes" id="UP001396334">
    <property type="component" value="Unassembled WGS sequence"/>
</dbReference>
<dbReference type="SUPFAM" id="SSF52540">
    <property type="entry name" value="P-loop containing nucleoside triphosphate hydrolases"/>
    <property type="match status" value="1"/>
</dbReference>
<feature type="region of interest" description="Disordered" evidence="4">
    <location>
        <begin position="604"/>
        <end position="624"/>
    </location>
</feature>
<dbReference type="SUPFAM" id="SSF53098">
    <property type="entry name" value="Ribonuclease H-like"/>
    <property type="match status" value="1"/>
</dbReference>
<dbReference type="Gene3D" id="1.20.5.4130">
    <property type="match status" value="1"/>
</dbReference>
<dbReference type="Pfam" id="PF13966">
    <property type="entry name" value="zf-RVT"/>
    <property type="match status" value="1"/>
</dbReference>
<dbReference type="InterPro" id="IPR002182">
    <property type="entry name" value="NB-ARC"/>
</dbReference>